<feature type="transmembrane region" description="Helical" evidence="1">
    <location>
        <begin position="45"/>
        <end position="67"/>
    </location>
</feature>
<evidence type="ECO:0000313" key="3">
    <source>
        <dbReference type="Proteomes" id="UP001164439"/>
    </source>
</evidence>
<reference evidence="2" key="1">
    <citation type="submission" date="2022-12" db="EMBL/GenBank/DDBJ databases">
        <authorList>
            <person name="Ruckert C."/>
            <person name="Busche T."/>
            <person name="Kalinowski J."/>
            <person name="Wittmann C."/>
        </authorList>
    </citation>
    <scope>NUCLEOTIDE SEQUENCE</scope>
    <source>
        <strain evidence="2">DSM 40467</strain>
    </source>
</reference>
<evidence type="ECO:0000256" key="1">
    <source>
        <dbReference type="SAM" id="Phobius"/>
    </source>
</evidence>
<dbReference type="EMBL" id="CP114413">
    <property type="protein sequence ID" value="WAZ19125.1"/>
    <property type="molecule type" value="Genomic_DNA"/>
</dbReference>
<proteinExistence type="predicted"/>
<protein>
    <submittedName>
        <fullName evidence="2">Uncharacterized protein</fullName>
    </submittedName>
</protein>
<accession>A0ABY7K3Q9</accession>
<name>A0ABY7K3Q9_9ACTN</name>
<organism evidence="2 3">
    <name type="scientific">Streptomyces cinnabarinus</name>
    <dbReference type="NCBI Taxonomy" id="67287"/>
    <lineage>
        <taxon>Bacteria</taxon>
        <taxon>Bacillati</taxon>
        <taxon>Actinomycetota</taxon>
        <taxon>Actinomycetes</taxon>
        <taxon>Kitasatosporales</taxon>
        <taxon>Streptomycetaceae</taxon>
        <taxon>Streptomyces</taxon>
    </lineage>
</organism>
<gene>
    <name evidence="2" type="ORF">STRCI_000155</name>
</gene>
<keyword evidence="1" id="KW-1133">Transmembrane helix</keyword>
<dbReference type="Proteomes" id="UP001164439">
    <property type="component" value="Chromosome"/>
</dbReference>
<sequence>MGSASSSSRVRPLGAYWIEEALGGDDGCVCSGAGAARAARIADSALRICLAGIGLTCMAAAVLLAVVGSGSGSAAGDPMRPTSHVVAPEARPECVQHRCADVLTDECTDRVLRAGWRPARIPRHMM</sequence>
<keyword evidence="3" id="KW-1185">Reference proteome</keyword>
<evidence type="ECO:0000313" key="2">
    <source>
        <dbReference type="EMBL" id="WAZ19125.1"/>
    </source>
</evidence>
<keyword evidence="1" id="KW-0812">Transmembrane</keyword>
<dbReference type="RefSeq" id="WP_269656808.1">
    <property type="nucleotide sequence ID" value="NZ_CP114413.1"/>
</dbReference>
<keyword evidence="1" id="KW-0472">Membrane</keyword>